<evidence type="ECO:0000256" key="2">
    <source>
        <dbReference type="ARBA" id="ARBA00005635"/>
    </source>
</evidence>
<organism evidence="10 11">
    <name type="scientific">Dekkera bruxellensis</name>
    <name type="common">Brettanomyces custersii</name>
    <dbReference type="NCBI Taxonomy" id="5007"/>
    <lineage>
        <taxon>Eukaryota</taxon>
        <taxon>Fungi</taxon>
        <taxon>Dikarya</taxon>
        <taxon>Ascomycota</taxon>
        <taxon>Saccharomycotina</taxon>
        <taxon>Pichiomycetes</taxon>
        <taxon>Pichiales</taxon>
        <taxon>Pichiaceae</taxon>
        <taxon>Brettanomyces</taxon>
    </lineage>
</organism>
<comment type="function">
    <text evidence="8">Component of the Mediator complex, a coactivator involved in the regulated transcription of nearly all RNA polymerase II-dependent genes. Mediator functions as a bridge to convey information from gene-specific regulatory proteins to the basal RNA polymerase II transcription machinery. Mediator is recruited to promoters by direct interactions with regulatory proteins and serves as a scaffold for the assembly of a functional preinitiation complex with RNA polymerase II and the general transcription factors.</text>
</comment>
<dbReference type="GO" id="GO:0070847">
    <property type="term" value="C:core mediator complex"/>
    <property type="evidence" value="ECO:0007669"/>
    <property type="project" value="TreeGrafter"/>
</dbReference>
<dbReference type="Gene3D" id="6.10.250.2620">
    <property type="match status" value="1"/>
</dbReference>
<evidence type="ECO:0000256" key="4">
    <source>
        <dbReference type="ARBA" id="ARBA00023015"/>
    </source>
</evidence>
<evidence type="ECO:0000256" key="7">
    <source>
        <dbReference type="ARBA" id="ARBA00032014"/>
    </source>
</evidence>
<reference evidence="10" key="2">
    <citation type="journal article" name="BMC Genomics">
        <title>New genome assemblies reveal patterns of domestication and adaptation across Brettanomyces (Dekkera) species.</title>
        <authorList>
            <person name="Roach M.J."/>
            <person name="Borneman A.R."/>
        </authorList>
    </citation>
    <scope>NUCLEOTIDE SEQUENCE</scope>
    <source>
        <strain evidence="10">UCD 2041</strain>
    </source>
</reference>
<evidence type="ECO:0000256" key="9">
    <source>
        <dbReference type="SAM" id="MobiDB-lite"/>
    </source>
</evidence>
<dbReference type="InterPro" id="IPR019313">
    <property type="entry name" value="Mediator_Med17"/>
</dbReference>
<dbReference type="Proteomes" id="UP000663131">
    <property type="component" value="Chromosome 9"/>
</dbReference>
<keyword evidence="6 8" id="KW-0539">Nucleus</keyword>
<accession>A0A871RG92</accession>
<evidence type="ECO:0000256" key="8">
    <source>
        <dbReference type="RuleBase" id="RU364140"/>
    </source>
</evidence>
<reference evidence="10" key="1">
    <citation type="submission" date="2020-10" db="EMBL/GenBank/DDBJ databases">
        <authorList>
            <person name="Palmer J.M."/>
        </authorList>
    </citation>
    <scope>NUCLEOTIDE SEQUENCE</scope>
    <source>
        <strain evidence="10">UCD 2041</strain>
    </source>
</reference>
<proteinExistence type="inferred from homology"/>
<dbReference type="EMBL" id="CP063137">
    <property type="protein sequence ID" value="QOU23095.1"/>
    <property type="molecule type" value="Genomic_DNA"/>
</dbReference>
<feature type="region of interest" description="Disordered" evidence="9">
    <location>
        <begin position="70"/>
        <end position="111"/>
    </location>
</feature>
<evidence type="ECO:0000256" key="6">
    <source>
        <dbReference type="ARBA" id="ARBA00023242"/>
    </source>
</evidence>
<comment type="subunit">
    <text evidence="8">Component of the Mediator complex.</text>
</comment>
<comment type="subcellular location">
    <subcellularLocation>
        <location evidence="1 8">Nucleus</location>
    </subcellularLocation>
</comment>
<evidence type="ECO:0000256" key="1">
    <source>
        <dbReference type="ARBA" id="ARBA00004123"/>
    </source>
</evidence>
<protein>
    <recommendedName>
        <fullName evidence="3 8">Mediator of RNA polymerase II transcription subunit 17</fullName>
    </recommendedName>
    <alternativeName>
        <fullName evidence="7 8">Mediator complex subunit 17</fullName>
    </alternativeName>
</protein>
<dbReference type="AlphaFoldDB" id="A0A871RG92"/>
<dbReference type="GO" id="GO:0016592">
    <property type="term" value="C:mediator complex"/>
    <property type="evidence" value="ECO:0007669"/>
    <property type="project" value="InterPro"/>
</dbReference>
<dbReference type="OrthoDB" id="5319830at2759"/>
<keyword evidence="5 8" id="KW-0804">Transcription</keyword>
<dbReference type="GO" id="GO:0003712">
    <property type="term" value="F:transcription coregulator activity"/>
    <property type="evidence" value="ECO:0007669"/>
    <property type="project" value="InterPro"/>
</dbReference>
<dbReference type="Pfam" id="PF10156">
    <property type="entry name" value="Med17"/>
    <property type="match status" value="1"/>
</dbReference>
<evidence type="ECO:0000313" key="10">
    <source>
        <dbReference type="EMBL" id="QOU23095.1"/>
    </source>
</evidence>
<evidence type="ECO:0000313" key="11">
    <source>
        <dbReference type="Proteomes" id="UP000663131"/>
    </source>
</evidence>
<feature type="compositionally biased region" description="Polar residues" evidence="9">
    <location>
        <begin position="82"/>
        <end position="104"/>
    </location>
</feature>
<gene>
    <name evidence="8" type="primary">MED17</name>
    <name evidence="10" type="ORF">BRETT_003286</name>
</gene>
<evidence type="ECO:0000256" key="5">
    <source>
        <dbReference type="ARBA" id="ARBA00023163"/>
    </source>
</evidence>
<dbReference type="PANTHER" id="PTHR13114">
    <property type="entry name" value="MEDIATOR OF RNA POLYMERASE II TRANSCRIPTION SUBUNIT 17"/>
    <property type="match status" value="1"/>
</dbReference>
<dbReference type="PANTHER" id="PTHR13114:SF7">
    <property type="entry name" value="MEDIATOR OF RNA POLYMERASE II TRANSCRIPTION SUBUNIT 17"/>
    <property type="match status" value="1"/>
</dbReference>
<keyword evidence="4 8" id="KW-0805">Transcription regulation</keyword>
<evidence type="ECO:0000256" key="3">
    <source>
        <dbReference type="ARBA" id="ARBA00019610"/>
    </source>
</evidence>
<name>A0A871RG92_DEKBR</name>
<comment type="similarity">
    <text evidence="2 8">Belongs to the Mediator complex subunit 17 family.</text>
</comment>
<sequence length="653" mass="73459">MSKDFRLNTAFDENSVGSLLEGRSTDLSSPSRNTLPLNELLARIVAQEGPFVNLKESVLEKKIENEEKRNKEFNVNNESQKSKGSNSSGEVKSLENDANPSKMSPNKGEIKRKLMSTEEFLEKKEEAVKDVDTALNESSLSLDFVSLLISSLRPAAGSLSMSPKLKQSVKTGSLSSAVIKPQARDSAEVVAVHERKGKAVGRGWKLQSLSQAARDLRLASECLQNEVSKEEIYWSSMLKIVHSDEVIIPISPADGRSARQIGVKYGFGDAGSVYYDKGIGLLRKDNDTGKMYFEKQRSLSQVRGIQNDNDSDSEKLVLIKLYKHSSTTQNAENGNTDITLVGEASAIDSVPEQTNYDNGSVAGKSKVLCDIKRARFFLFEEELFYQLVKEAATLGALQVKVESECITVELRHLMLKILFLPLAEIKDTKYHPPATTEQFNRKAKEISIFFHLMLCSQHRHNLQRKCLPPVSLSKQQLYNTQQLAQSVVILIRPLLAYQRHHRNILKVMTSIRLILMDLELKDSKRVDDIMTKQLRLMLCCNDPNRLTRYSRKDKLIKNNPFIRCLISPLSLMELRYKRVRILIELTSDLTASFSSINLKIDATKEELSSGNANVLVPEAPVDYSLPIADLTFNGTTEFGDSLWWIMHNTPEIQ</sequence>
<dbReference type="GO" id="GO:0006357">
    <property type="term" value="P:regulation of transcription by RNA polymerase II"/>
    <property type="evidence" value="ECO:0007669"/>
    <property type="project" value="InterPro"/>
</dbReference>
<keyword evidence="8" id="KW-0010">Activator</keyword>